<reference evidence="3" key="1">
    <citation type="journal article" date="2019" name="Int. J. Syst. Evol. Microbiol.">
        <title>The Global Catalogue of Microorganisms (GCM) 10K type strain sequencing project: providing services to taxonomists for standard genome sequencing and annotation.</title>
        <authorList>
            <consortium name="The Broad Institute Genomics Platform"/>
            <consortium name="The Broad Institute Genome Sequencing Center for Infectious Disease"/>
            <person name="Wu L."/>
            <person name="Ma J."/>
        </authorList>
    </citation>
    <scope>NUCLEOTIDE SEQUENCE [LARGE SCALE GENOMIC DNA]</scope>
    <source>
        <strain evidence="3">NBRC 106593</strain>
    </source>
</reference>
<evidence type="ECO:0000259" key="1">
    <source>
        <dbReference type="Pfam" id="PF01738"/>
    </source>
</evidence>
<keyword evidence="3" id="KW-1185">Reference proteome</keyword>
<dbReference type="PANTHER" id="PTHR46623:SF10">
    <property type="entry name" value="CARBOXYMETHYLENEBUTENOLIDASE HOMOLOG"/>
    <property type="match status" value="1"/>
</dbReference>
<dbReference type="EC" id="3.1.-.-" evidence="2"/>
<keyword evidence="2" id="KW-0378">Hydrolase</keyword>
<sequence length="245" mass="25821">MISVEHPDGPVEAYLEVGPNAPAPGVLLFMDAIGLRPQIDTMAAEIASWGYTVLAPNVFFRFGSAQDTSPDGPLDTPEKREAFFEGVRPRLDTLSAERMSQDAAVFLAALVSRPEVSEGPIGVVGYCMGARFATIAAGDHPRLVAAAAGFHGGGLVTDDEDSPHLRIPTAGAEFAYGHADNDRSMPPEAVETLGATLEDSGLTAINEVYSGAPHGYTMADTASYDEASAQRAMRTLRGLLDRTLG</sequence>
<gene>
    <name evidence="2" type="ORF">ACFQBT_17425</name>
</gene>
<dbReference type="EMBL" id="JBHSWJ010000002">
    <property type="protein sequence ID" value="MFC6715499.1"/>
    <property type="molecule type" value="Genomic_DNA"/>
</dbReference>
<evidence type="ECO:0000313" key="2">
    <source>
        <dbReference type="EMBL" id="MFC6715499.1"/>
    </source>
</evidence>
<proteinExistence type="predicted"/>
<dbReference type="Gene3D" id="3.40.50.1820">
    <property type="entry name" value="alpha/beta hydrolase"/>
    <property type="match status" value="1"/>
</dbReference>
<organism evidence="2 3">
    <name type="scientific">Branchiibius cervicis</name>
    <dbReference type="NCBI Taxonomy" id="908252"/>
    <lineage>
        <taxon>Bacteria</taxon>
        <taxon>Bacillati</taxon>
        <taxon>Actinomycetota</taxon>
        <taxon>Actinomycetes</taxon>
        <taxon>Micrococcales</taxon>
        <taxon>Dermacoccaceae</taxon>
        <taxon>Branchiibius</taxon>
    </lineage>
</organism>
<dbReference type="InterPro" id="IPR029058">
    <property type="entry name" value="AB_hydrolase_fold"/>
</dbReference>
<dbReference type="PANTHER" id="PTHR46623">
    <property type="entry name" value="CARBOXYMETHYLENEBUTENOLIDASE-RELATED"/>
    <property type="match status" value="1"/>
</dbReference>
<dbReference type="SUPFAM" id="SSF53474">
    <property type="entry name" value="alpha/beta-Hydrolases"/>
    <property type="match status" value="1"/>
</dbReference>
<evidence type="ECO:0000313" key="3">
    <source>
        <dbReference type="Proteomes" id="UP001596356"/>
    </source>
</evidence>
<name>A0ABW2AWV6_9MICO</name>
<dbReference type="Proteomes" id="UP001596356">
    <property type="component" value="Unassembled WGS sequence"/>
</dbReference>
<dbReference type="InterPro" id="IPR051049">
    <property type="entry name" value="Dienelactone_hydrolase-like"/>
</dbReference>
<dbReference type="GO" id="GO:0016787">
    <property type="term" value="F:hydrolase activity"/>
    <property type="evidence" value="ECO:0007669"/>
    <property type="project" value="UniProtKB-KW"/>
</dbReference>
<feature type="domain" description="Dienelactone hydrolase" evidence="1">
    <location>
        <begin position="12"/>
        <end position="237"/>
    </location>
</feature>
<comment type="caution">
    <text evidence="2">The sequence shown here is derived from an EMBL/GenBank/DDBJ whole genome shotgun (WGS) entry which is preliminary data.</text>
</comment>
<dbReference type="RefSeq" id="WP_377824651.1">
    <property type="nucleotide sequence ID" value="NZ_JBHSWJ010000002.1"/>
</dbReference>
<accession>A0ABW2AWV6</accession>
<dbReference type="InterPro" id="IPR002925">
    <property type="entry name" value="Dienelactn_hydro"/>
</dbReference>
<dbReference type="Pfam" id="PF01738">
    <property type="entry name" value="DLH"/>
    <property type="match status" value="1"/>
</dbReference>
<protein>
    <submittedName>
        <fullName evidence="2">Dienelactone hydrolase family protein</fullName>
        <ecNumber evidence="2">3.1.-.-</ecNumber>
    </submittedName>
</protein>